<keyword evidence="2" id="KW-1185">Reference proteome</keyword>
<sequence>MTIVYSPSYDLHNMKFHVENKKRTDVIMEALRILDLKIVEPRMASPSDILRVHSQAHMDYVKGFAERGGATLTMTLT</sequence>
<dbReference type="InterPro" id="IPR037138">
    <property type="entry name" value="His_deacetylse_dom_sf"/>
</dbReference>
<evidence type="ECO:0008006" key="3">
    <source>
        <dbReference type="Google" id="ProtNLM"/>
    </source>
</evidence>
<dbReference type="EMBL" id="AP025698">
    <property type="protein sequence ID" value="BDH78855.1"/>
    <property type="molecule type" value="Genomic_DNA"/>
</dbReference>
<dbReference type="InterPro" id="IPR023696">
    <property type="entry name" value="Ureohydrolase_dom_sf"/>
</dbReference>
<evidence type="ECO:0000313" key="1">
    <source>
        <dbReference type="EMBL" id="BDH78855.1"/>
    </source>
</evidence>
<accession>A0ABN6P9H4</accession>
<name>A0ABN6P9H4_9EURY</name>
<dbReference type="RefSeq" id="WP_248564719.1">
    <property type="nucleotide sequence ID" value="NZ_AP025698.1"/>
</dbReference>
<dbReference type="GeneID" id="71964742"/>
<dbReference type="SUPFAM" id="SSF52768">
    <property type="entry name" value="Arginase/deacetylase"/>
    <property type="match status" value="1"/>
</dbReference>
<evidence type="ECO:0000313" key="2">
    <source>
        <dbReference type="Proteomes" id="UP000831817"/>
    </source>
</evidence>
<organism evidence="1 2">
    <name type="scientific">Methanothermobacter tenebrarum</name>
    <dbReference type="NCBI Taxonomy" id="680118"/>
    <lineage>
        <taxon>Archaea</taxon>
        <taxon>Methanobacteriati</taxon>
        <taxon>Methanobacteriota</taxon>
        <taxon>Methanomada group</taxon>
        <taxon>Methanobacteria</taxon>
        <taxon>Methanobacteriales</taxon>
        <taxon>Methanobacteriaceae</taxon>
        <taxon>Methanothermobacter</taxon>
    </lineage>
</organism>
<gene>
    <name evidence="1" type="ORF">MTTB_02340</name>
</gene>
<dbReference type="Proteomes" id="UP000831817">
    <property type="component" value="Chromosome"/>
</dbReference>
<dbReference type="Gene3D" id="3.40.800.20">
    <property type="entry name" value="Histone deacetylase domain"/>
    <property type="match status" value="1"/>
</dbReference>
<protein>
    <recommendedName>
        <fullName evidence="3">Histone deacetylase domain-containing protein</fullName>
    </recommendedName>
</protein>
<reference evidence="1 2" key="1">
    <citation type="submission" date="2022-04" db="EMBL/GenBank/DDBJ databases">
        <title>Complete genome of Methanothermobacter tenebrarum strain RMAS.</title>
        <authorList>
            <person name="Nakamura K."/>
            <person name="Oshima K."/>
            <person name="Hattori M."/>
            <person name="Kamagata Y."/>
            <person name="Takamizawa K."/>
        </authorList>
    </citation>
    <scope>NUCLEOTIDE SEQUENCE [LARGE SCALE GENOMIC DNA]</scope>
    <source>
        <strain evidence="1 2">RMAS</strain>
    </source>
</reference>
<proteinExistence type="predicted"/>